<dbReference type="Proteomes" id="UP000827138">
    <property type="component" value="Chromosome"/>
</dbReference>
<evidence type="ECO:0000313" key="2">
    <source>
        <dbReference type="Proteomes" id="UP000827138"/>
    </source>
</evidence>
<sequence length="46" mass="4899">MSCVGTAQELKDEVCTHVSGVFAGRLMSARVRLLDLYAPYGAGEVP</sequence>
<evidence type="ECO:0000313" key="1">
    <source>
        <dbReference type="EMBL" id="QYX81833.1"/>
    </source>
</evidence>
<organism evidence="1 2">
    <name type="scientific">Streptomyces akebiae</name>
    <dbReference type="NCBI Taxonomy" id="2865673"/>
    <lineage>
        <taxon>Bacteria</taxon>
        <taxon>Bacillati</taxon>
        <taxon>Actinomycetota</taxon>
        <taxon>Actinomycetes</taxon>
        <taxon>Kitasatosporales</taxon>
        <taxon>Streptomycetaceae</taxon>
        <taxon>Streptomyces</taxon>
    </lineage>
</organism>
<accession>A0ABX8Y0X2</accession>
<gene>
    <name evidence="1" type="ORF">K1J60_39455</name>
</gene>
<dbReference type="RefSeq" id="WP_220650400.1">
    <property type="nucleotide sequence ID" value="NZ_CP080647.1"/>
</dbReference>
<protein>
    <submittedName>
        <fullName evidence="1">Uncharacterized protein</fullName>
    </submittedName>
</protein>
<proteinExistence type="predicted"/>
<dbReference type="EMBL" id="CP080647">
    <property type="protein sequence ID" value="QYX81833.1"/>
    <property type="molecule type" value="Genomic_DNA"/>
</dbReference>
<name>A0ABX8Y0X2_9ACTN</name>
<keyword evidence="2" id="KW-1185">Reference proteome</keyword>
<reference evidence="1 2" key="1">
    <citation type="submission" date="2021-08" db="EMBL/GenBank/DDBJ databases">
        <authorList>
            <person name="Ping M."/>
        </authorList>
    </citation>
    <scope>NUCLEOTIDE SEQUENCE [LARGE SCALE GENOMIC DNA]</scope>
    <source>
        <strain evidence="1 2">MG28</strain>
    </source>
</reference>